<dbReference type="AlphaFoldDB" id="A0A1Y1JX37"/>
<accession>A0A1Y1JX37</accession>
<name>A0A1Y1JX37_PHOPY</name>
<dbReference type="OrthoDB" id="5950040at2759"/>
<keyword evidence="3" id="KW-1003">Cell membrane</keyword>
<dbReference type="EMBL" id="VVIM01000004">
    <property type="protein sequence ID" value="KAB0800783.1"/>
    <property type="molecule type" value="Genomic_DNA"/>
</dbReference>
<evidence type="ECO:0000256" key="4">
    <source>
        <dbReference type="ARBA" id="ARBA00022692"/>
    </source>
</evidence>
<comment type="similarity">
    <text evidence="2 12">Belongs to the G-protein coupled receptor 1 family.</text>
</comment>
<evidence type="ECO:0000256" key="9">
    <source>
        <dbReference type="ARBA" id="ARBA00023170"/>
    </source>
</evidence>
<evidence type="ECO:0000313" key="15">
    <source>
        <dbReference type="EMBL" id="JAV53882.1"/>
    </source>
</evidence>
<evidence type="ECO:0000256" key="10">
    <source>
        <dbReference type="ARBA" id="ARBA00023180"/>
    </source>
</evidence>
<reference evidence="16" key="3">
    <citation type="submission" date="2019-08" db="EMBL/GenBank/DDBJ databases">
        <authorList>
            <consortium name="Photinus pyralis genome working group"/>
            <person name="Fallon T.R."/>
            <person name="Sander Lower S.E."/>
            <person name="Weng J.-K."/>
        </authorList>
    </citation>
    <scope>NUCLEOTIDE SEQUENCE</scope>
    <source>
        <strain evidence="16">1611_PpyrPB1</strain>
        <tissue evidence="16">Whole body</tissue>
    </source>
</reference>
<organism evidence="15">
    <name type="scientific">Photinus pyralis</name>
    <name type="common">Common eastern firefly</name>
    <name type="synonym">Lampyris pyralis</name>
    <dbReference type="NCBI Taxonomy" id="7054"/>
    <lineage>
        <taxon>Eukaryota</taxon>
        <taxon>Metazoa</taxon>
        <taxon>Ecdysozoa</taxon>
        <taxon>Arthropoda</taxon>
        <taxon>Hexapoda</taxon>
        <taxon>Insecta</taxon>
        <taxon>Pterygota</taxon>
        <taxon>Neoptera</taxon>
        <taxon>Endopterygota</taxon>
        <taxon>Coleoptera</taxon>
        <taxon>Polyphaga</taxon>
        <taxon>Elateriformia</taxon>
        <taxon>Elateroidea</taxon>
        <taxon>Lampyridae</taxon>
        <taxon>Lampyrinae</taxon>
        <taxon>Photinus</taxon>
    </lineage>
</organism>
<reference evidence="15" key="1">
    <citation type="journal article" date="2016" name="Sci. Rep.">
        <title>Molecular characterization of firefly nuptial gifts: a multi-omics approach sheds light on postcopulatory sexual selection.</title>
        <authorList>
            <person name="Al-Wathiqui N."/>
            <person name="Fallon T.R."/>
            <person name="South A."/>
            <person name="Weng J.K."/>
            <person name="Lewis S.M."/>
        </authorList>
    </citation>
    <scope>NUCLEOTIDE SEQUENCE</scope>
</reference>
<keyword evidence="4 12" id="KW-0812">Transmembrane</keyword>
<feature type="transmembrane region" description="Helical" evidence="13">
    <location>
        <begin position="84"/>
        <end position="102"/>
    </location>
</feature>
<dbReference type="EMBL" id="VVIM01000010">
    <property type="protein sequence ID" value="KAB0792755.1"/>
    <property type="molecule type" value="Genomic_DNA"/>
</dbReference>
<evidence type="ECO:0000313" key="18">
    <source>
        <dbReference type="Proteomes" id="UP000327044"/>
    </source>
</evidence>
<feature type="transmembrane region" description="Helical" evidence="13">
    <location>
        <begin position="165"/>
        <end position="191"/>
    </location>
</feature>
<dbReference type="PROSITE" id="PS00237">
    <property type="entry name" value="G_PROTEIN_RECEP_F1_1"/>
    <property type="match status" value="1"/>
</dbReference>
<feature type="transmembrane region" description="Helical" evidence="13">
    <location>
        <begin position="351"/>
        <end position="373"/>
    </location>
</feature>
<dbReference type="InParanoid" id="A0A1Y1JX37"/>
<gene>
    <name evidence="17" type="ORF">PPYR_06522</name>
    <name evidence="16" type="ORF">PPYR_14714</name>
</gene>
<protein>
    <recommendedName>
        <fullName evidence="14">G-protein coupled receptors family 1 profile domain-containing protein</fullName>
    </recommendedName>
</protein>
<evidence type="ECO:0000256" key="11">
    <source>
        <dbReference type="ARBA" id="ARBA00023224"/>
    </source>
</evidence>
<feature type="non-terminal residue" evidence="15">
    <location>
        <position position="561"/>
    </location>
</feature>
<evidence type="ECO:0000256" key="1">
    <source>
        <dbReference type="ARBA" id="ARBA00004651"/>
    </source>
</evidence>
<feature type="transmembrane region" description="Helical" evidence="13">
    <location>
        <begin position="218"/>
        <end position="240"/>
    </location>
</feature>
<dbReference type="SUPFAM" id="SSF81321">
    <property type="entry name" value="Family A G protein-coupled receptor-like"/>
    <property type="match status" value="1"/>
</dbReference>
<dbReference type="EMBL" id="GEZM01098447">
    <property type="protein sequence ID" value="JAV53882.1"/>
    <property type="molecule type" value="Transcribed_RNA"/>
</dbReference>
<dbReference type="SMART" id="SM01381">
    <property type="entry name" value="7TM_GPCR_Srsx"/>
    <property type="match status" value="1"/>
</dbReference>
<evidence type="ECO:0000313" key="16">
    <source>
        <dbReference type="EMBL" id="KAB0792755.1"/>
    </source>
</evidence>
<keyword evidence="18" id="KW-1185">Reference proteome</keyword>
<dbReference type="InterPro" id="IPR017452">
    <property type="entry name" value="GPCR_Rhodpsn_7TM"/>
</dbReference>
<dbReference type="PANTHER" id="PTHR24243:SF208">
    <property type="entry name" value="PYROKININ-1 RECEPTOR"/>
    <property type="match status" value="1"/>
</dbReference>
<keyword evidence="9 12" id="KW-0675">Receptor</keyword>
<evidence type="ECO:0000256" key="5">
    <source>
        <dbReference type="ARBA" id="ARBA00022989"/>
    </source>
</evidence>
<keyword evidence="8" id="KW-1015">Disulfide bond</keyword>
<feature type="transmembrane region" description="Helical" evidence="13">
    <location>
        <begin position="313"/>
        <end position="331"/>
    </location>
</feature>
<dbReference type="PANTHER" id="PTHR24243">
    <property type="entry name" value="G-PROTEIN COUPLED RECEPTOR"/>
    <property type="match status" value="1"/>
</dbReference>
<evidence type="ECO:0000256" key="2">
    <source>
        <dbReference type="ARBA" id="ARBA00010663"/>
    </source>
</evidence>
<dbReference type="InterPro" id="IPR005390">
    <property type="entry name" value="NeuromedU_rcpt"/>
</dbReference>
<keyword evidence="7 13" id="KW-0472">Membrane</keyword>
<dbReference type="GO" id="GO:0005886">
    <property type="term" value="C:plasma membrane"/>
    <property type="evidence" value="ECO:0007669"/>
    <property type="project" value="UniProtKB-SubCell"/>
</dbReference>
<feature type="domain" description="G-protein coupled receptors family 1 profile" evidence="14">
    <location>
        <begin position="64"/>
        <end position="374"/>
    </location>
</feature>
<evidence type="ECO:0000256" key="12">
    <source>
        <dbReference type="RuleBase" id="RU000688"/>
    </source>
</evidence>
<dbReference type="Pfam" id="PF00001">
    <property type="entry name" value="7tm_1"/>
    <property type="match status" value="1"/>
</dbReference>
<evidence type="ECO:0000256" key="3">
    <source>
        <dbReference type="ARBA" id="ARBA00022475"/>
    </source>
</evidence>
<dbReference type="GO" id="GO:0001607">
    <property type="term" value="F:neuromedin U receptor activity"/>
    <property type="evidence" value="ECO:0007669"/>
    <property type="project" value="InterPro"/>
</dbReference>
<comment type="subcellular location">
    <subcellularLocation>
        <location evidence="1">Cell membrane</location>
        <topology evidence="1">Multi-pass membrane protein</topology>
    </subcellularLocation>
</comment>
<evidence type="ECO:0000313" key="17">
    <source>
        <dbReference type="EMBL" id="KAB0800783.1"/>
    </source>
</evidence>
<evidence type="ECO:0000256" key="13">
    <source>
        <dbReference type="SAM" id="Phobius"/>
    </source>
</evidence>
<dbReference type="Gene3D" id="1.20.1070.10">
    <property type="entry name" value="Rhodopsin 7-helix transmembrane proteins"/>
    <property type="match status" value="1"/>
</dbReference>
<evidence type="ECO:0000256" key="8">
    <source>
        <dbReference type="ARBA" id="ARBA00023157"/>
    </source>
</evidence>
<dbReference type="Proteomes" id="UP000327044">
    <property type="component" value="Unassembled WGS sequence"/>
</dbReference>
<keyword evidence="6 12" id="KW-0297">G-protein coupled receptor</keyword>
<evidence type="ECO:0000256" key="6">
    <source>
        <dbReference type="ARBA" id="ARBA00023040"/>
    </source>
</evidence>
<evidence type="ECO:0000256" key="7">
    <source>
        <dbReference type="ARBA" id="ARBA00023136"/>
    </source>
</evidence>
<dbReference type="PRINTS" id="PR00237">
    <property type="entry name" value="GPCRRHODOPSN"/>
</dbReference>
<dbReference type="PROSITE" id="PS50262">
    <property type="entry name" value="G_PROTEIN_RECEP_F1_2"/>
    <property type="match status" value="1"/>
</dbReference>
<keyword evidence="5 13" id="KW-1133">Transmembrane helix</keyword>
<reference evidence="16 18" key="2">
    <citation type="journal article" date="2018" name="Elife">
        <title>Firefly genomes illuminate parallel origins of bioluminescence in beetles.</title>
        <authorList>
            <person name="Fallon T.R."/>
            <person name="Lower S.E."/>
            <person name="Chang C.H."/>
            <person name="Bessho-Uehara M."/>
            <person name="Martin G.J."/>
            <person name="Bewick A.J."/>
            <person name="Behringer M."/>
            <person name="Debat H.J."/>
            <person name="Wong I."/>
            <person name="Day J.C."/>
            <person name="Suvorov A."/>
            <person name="Silva C.J."/>
            <person name="Stanger-Hall K.F."/>
            <person name="Hall D.W."/>
            <person name="Schmitz R.J."/>
            <person name="Nelson D.R."/>
            <person name="Lewis S.M."/>
            <person name="Shigenobu S."/>
            <person name="Bybee S.M."/>
            <person name="Larracuente A.M."/>
            <person name="Oba Y."/>
            <person name="Weng J.K."/>
        </authorList>
    </citation>
    <scope>NUCLEOTIDE SEQUENCE [LARGE SCALE GENOMIC DNA]</scope>
    <source>
        <strain evidence="16">1611_PpyrPB1</strain>
        <tissue evidence="16">Whole body</tissue>
    </source>
</reference>
<sequence>MKTIEPSNYLSSFNIGTFKNGSWSELPLLTYENASDWGPKRDPLFIVIPFTILFGAIFLIGLIGNISTCVVIARNRAMHTATNYYLFSLAISDLLLLISGLPQEMYNIWSKYPYIFGEAFCVLQGFAAETSANATVLTITAFTVERYIAICHPFLSHTMSTLSRAIKLILLIWMFAICLAIPQAISFGIVYEDVPENVAVNEDHNTCNVKRIVIPHAFLISTVLFFVTPMTLITILYILIGLQLRQSSVGPVRGGSVKLKHLVYKKALVTHTNSTQPPTFVTKDNGTTDLQLSPEDNRTNCLTPVSQTSTQHVVKMLVAVVVAFFICWAPFHAQRLLAIYGQSSSSHMVATFTALTYISGVLYYMSTTINPLLYHIMSHKFRLAFKETFTGCLFVKEDPATLRYSTGSVRGSIDKGNPLTETSLFRLTSGNSLRTHFRYKRKVHKNRNGVVYLNSGVTKNNDCNKYVSYLQNGSGARNQLRDSLLYRNVIAHLTSEDNNWSKGSDLSGGWSNDSSTVIEIQNMLQKRCNSCKLANGDEVTDIDLLPKSFTMPNVNTCHLKP</sequence>
<dbReference type="InterPro" id="IPR000276">
    <property type="entry name" value="GPCR_Rhodpsn"/>
</dbReference>
<keyword evidence="11 12" id="KW-0807">Transducer</keyword>
<dbReference type="PRINTS" id="PR01565">
    <property type="entry name" value="NEUROMEDINUR"/>
</dbReference>
<keyword evidence="10" id="KW-0325">Glycoprotein</keyword>
<feature type="transmembrane region" description="Helical" evidence="13">
    <location>
        <begin position="44"/>
        <end position="72"/>
    </location>
</feature>
<evidence type="ECO:0000259" key="14">
    <source>
        <dbReference type="PROSITE" id="PS50262"/>
    </source>
</evidence>
<proteinExistence type="inferred from homology"/>